<feature type="transmembrane region" description="Helical" evidence="1">
    <location>
        <begin position="287"/>
        <end position="304"/>
    </location>
</feature>
<dbReference type="InterPro" id="IPR029044">
    <property type="entry name" value="Nucleotide-diphossugar_trans"/>
</dbReference>
<accession>A0A915YJ04</accession>
<dbReference type="CDD" id="cd04186">
    <property type="entry name" value="GT_2_like_c"/>
    <property type="match status" value="1"/>
</dbReference>
<dbReference type="RefSeq" id="WP_264788981.1">
    <property type="nucleotide sequence ID" value="NZ_AP026867.1"/>
</dbReference>
<dbReference type="PANTHER" id="PTHR43179">
    <property type="entry name" value="RHAMNOSYLTRANSFERASE WBBL"/>
    <property type="match status" value="1"/>
</dbReference>
<keyword evidence="1" id="KW-0472">Membrane</keyword>
<feature type="transmembrane region" description="Helical" evidence="1">
    <location>
        <begin position="260"/>
        <end position="280"/>
    </location>
</feature>
<feature type="transmembrane region" description="Helical" evidence="1">
    <location>
        <begin position="324"/>
        <end position="343"/>
    </location>
</feature>
<proteinExistence type="predicted"/>
<dbReference type="AlphaFoldDB" id="A0A915YJ04"/>
<gene>
    <name evidence="3" type="ORF">AsAng_0044690</name>
</gene>
<protein>
    <submittedName>
        <fullName evidence="3">Glycosyltransferase family 2 protein</fullName>
    </submittedName>
</protein>
<evidence type="ECO:0000313" key="4">
    <source>
        <dbReference type="Proteomes" id="UP001060919"/>
    </source>
</evidence>
<dbReference type="InterPro" id="IPR001173">
    <property type="entry name" value="Glyco_trans_2-like"/>
</dbReference>
<dbReference type="SUPFAM" id="SSF53448">
    <property type="entry name" value="Nucleotide-diphospho-sugar transferases"/>
    <property type="match status" value="1"/>
</dbReference>
<organism evidence="3 4">
    <name type="scientific">Aureispira anguillae</name>
    <dbReference type="NCBI Taxonomy" id="2864201"/>
    <lineage>
        <taxon>Bacteria</taxon>
        <taxon>Pseudomonadati</taxon>
        <taxon>Bacteroidota</taxon>
        <taxon>Saprospiria</taxon>
        <taxon>Saprospirales</taxon>
        <taxon>Saprospiraceae</taxon>
        <taxon>Aureispira</taxon>
    </lineage>
</organism>
<dbReference type="EMBL" id="AP026867">
    <property type="protein sequence ID" value="BDS13728.1"/>
    <property type="molecule type" value="Genomic_DNA"/>
</dbReference>
<dbReference type="KEGG" id="aup:AsAng_0044690"/>
<feature type="domain" description="Glycosyltransferase 2-like" evidence="2">
    <location>
        <begin position="4"/>
        <end position="189"/>
    </location>
</feature>
<sequence>MKLSVIIVSYKVPYFLEQTLLSVRKAAERVSTEVIVVDNNSKDNSVDLVRAKFPEVKLIANTQNTGFATANNQGIAIAKGKYILFLNPDTVVREDTFEKTIDFMERQPQAGGLGVKMIDGTGVFLPESKRGFPSPAVAFYKIFGLSKLFPKSKRFNHYHLGYLDKEQTHEVDVLSGAFMLMPRAILDQIGYWDEAFFMYGEDIDLSYRVIKAGYKNYYYADTTIIHYKGESTKKGSLNYVKAFYEAMIIFTQKHFQGSKAGLFVIMLQFAIYFRAFLTLLSNFTKKGFLFVLDTLVVYGGMLAIKNIWAQIRFQDAHYYDSNPTLIYFNFPFYVIMWLFAVYLRGGYDKHARVGHVLTGVLLGTVCITSIYAFFPQELRSSRMLILLGALWTIIAAYFNRSIVSLLQNNTLFWSESIQRNVIIVGEPEESQRVLNLLYQAHVNINFIGTVTPYEEVNLDELLGQVQNLEELVHVYKVNELIFCGKDISFEQIIYWMTKLGTGMTYKIVPEDSVYIIGSNSKNSAGDLYAVDISFNIANSIQQRNKQVLDIVYSLIFLLLSPILLVFVQGKIGFLKNIVAVLFRRKTWVGYSPSPQNKNLPSLLTAVLTPLDTLEVMPTEPQTLHRVNLFYAKDYSSNMDLSIISKAWRKLGRQKLPIYIPNTND</sequence>
<keyword evidence="1" id="KW-1133">Transmembrane helix</keyword>
<dbReference type="Proteomes" id="UP001060919">
    <property type="component" value="Chromosome"/>
</dbReference>
<evidence type="ECO:0000256" key="1">
    <source>
        <dbReference type="SAM" id="Phobius"/>
    </source>
</evidence>
<keyword evidence="4" id="KW-1185">Reference proteome</keyword>
<feature type="transmembrane region" description="Helical" evidence="1">
    <location>
        <begin position="355"/>
        <end position="374"/>
    </location>
</feature>
<reference evidence="3" key="1">
    <citation type="submission" date="2022-09" db="EMBL/GenBank/DDBJ databases">
        <title>Aureispira anguillicida sp. nov., isolated from Leptocephalus of Japanese eel Anguilla japonica.</title>
        <authorList>
            <person name="Yuasa K."/>
            <person name="Mekata T."/>
            <person name="Ikunari K."/>
        </authorList>
    </citation>
    <scope>NUCLEOTIDE SEQUENCE</scope>
    <source>
        <strain evidence="3">EL160426</strain>
    </source>
</reference>
<evidence type="ECO:0000259" key="2">
    <source>
        <dbReference type="Pfam" id="PF00535"/>
    </source>
</evidence>
<name>A0A915YJ04_9BACT</name>
<keyword evidence="1" id="KW-0812">Transmembrane</keyword>
<dbReference type="Pfam" id="PF00535">
    <property type="entry name" value="Glycos_transf_2"/>
    <property type="match status" value="1"/>
</dbReference>
<dbReference type="Gene3D" id="3.90.550.10">
    <property type="entry name" value="Spore Coat Polysaccharide Biosynthesis Protein SpsA, Chain A"/>
    <property type="match status" value="1"/>
</dbReference>
<feature type="transmembrane region" description="Helical" evidence="1">
    <location>
        <begin position="547"/>
        <end position="567"/>
    </location>
</feature>
<evidence type="ECO:0000313" key="3">
    <source>
        <dbReference type="EMBL" id="BDS13728.1"/>
    </source>
</evidence>
<feature type="transmembrane region" description="Helical" evidence="1">
    <location>
        <begin position="380"/>
        <end position="398"/>
    </location>
</feature>
<dbReference type="PANTHER" id="PTHR43179:SF7">
    <property type="entry name" value="RHAMNOSYLTRANSFERASE WBBL"/>
    <property type="match status" value="1"/>
</dbReference>